<dbReference type="FunFam" id="3.40.50.1970:FF:000003">
    <property type="entry name" value="Alcohol dehydrogenase, iron-containing"/>
    <property type="match status" value="1"/>
</dbReference>
<evidence type="ECO:0000259" key="5">
    <source>
        <dbReference type="Pfam" id="PF25137"/>
    </source>
</evidence>
<dbReference type="FunFam" id="1.20.1090.10:FF:000001">
    <property type="entry name" value="Aldehyde-alcohol dehydrogenase"/>
    <property type="match status" value="1"/>
</dbReference>
<dbReference type="GO" id="GO:0046872">
    <property type="term" value="F:metal ion binding"/>
    <property type="evidence" value="ECO:0007669"/>
    <property type="project" value="InterPro"/>
</dbReference>
<keyword evidence="2 6" id="KW-0560">Oxidoreductase</keyword>
<dbReference type="EMBL" id="CP046244">
    <property type="protein sequence ID" value="QGP91091.1"/>
    <property type="molecule type" value="Genomic_DNA"/>
</dbReference>
<sequence length="394" mass="42120">MQLNIKIKVKGWGKMPNQFYLSTRLYFGAGARRELTNFLQAKDRVLVITDRGVVESSTLLKIEEILEESGNSREIYSDIVPNPRAATVEKALEFARDFGATAIIALGGGSPLDVAKMVSVLLTNGGRLEEYQWAGKPLQVPGIPLYALPTTAGTGSEVTRTAVIVDRNTKKGIVSEKLLPVAAFIDPELMLTLPPFITAITGMDALTHAIEALVARKSNPFTDAWAAEAIKLLGQWLRKAFAVGDDLVAREQVAIASSLAGAAMDQAGLGIVHALAGPLSSYYDVPHGLANAVLLPWGMNFNLVAVPEKYALIAHLLGKGVGESIDVAAREAVMAVHELLSDLELPANLASYLQKEEDIAQFAGEAAAMFLAKANPRVVTPEACKGILQKVLKG</sequence>
<evidence type="ECO:0000313" key="7">
    <source>
        <dbReference type="Proteomes" id="UP000425916"/>
    </source>
</evidence>
<protein>
    <submittedName>
        <fullName evidence="6">1,3-propanediol dehydrogenase</fullName>
        <ecNumber evidence="6">1.1.1.202</ecNumber>
    </submittedName>
</protein>
<dbReference type="CDD" id="cd08551">
    <property type="entry name" value="Fe-ADH"/>
    <property type="match status" value="1"/>
</dbReference>
<dbReference type="PANTHER" id="PTHR11496:SF102">
    <property type="entry name" value="ALCOHOL DEHYDROGENASE 4"/>
    <property type="match status" value="1"/>
</dbReference>
<dbReference type="Pfam" id="PF25137">
    <property type="entry name" value="ADH_Fe_C"/>
    <property type="match status" value="1"/>
</dbReference>
<dbReference type="SUPFAM" id="SSF56796">
    <property type="entry name" value="Dehydroquinate synthase-like"/>
    <property type="match status" value="1"/>
</dbReference>
<dbReference type="GO" id="GO:0047516">
    <property type="term" value="F:1,3-propanediol dehydrogenase activity"/>
    <property type="evidence" value="ECO:0007669"/>
    <property type="project" value="UniProtKB-EC"/>
</dbReference>
<dbReference type="InterPro" id="IPR056798">
    <property type="entry name" value="ADH_Fe_C"/>
</dbReference>
<evidence type="ECO:0000259" key="4">
    <source>
        <dbReference type="Pfam" id="PF00465"/>
    </source>
</evidence>
<dbReference type="InterPro" id="IPR001670">
    <property type="entry name" value="ADH_Fe/GldA"/>
</dbReference>
<name>A0A6I5ZNA2_9FIRM</name>
<evidence type="ECO:0000256" key="1">
    <source>
        <dbReference type="ARBA" id="ARBA00007358"/>
    </source>
</evidence>
<evidence type="ECO:0000256" key="2">
    <source>
        <dbReference type="ARBA" id="ARBA00023002"/>
    </source>
</evidence>
<feature type="domain" description="Fe-containing alcohol dehydrogenase-like C-terminal" evidence="5">
    <location>
        <begin position="198"/>
        <end position="390"/>
    </location>
</feature>
<accession>A0A6I5ZNA2</accession>
<dbReference type="PROSITE" id="PS00060">
    <property type="entry name" value="ADH_IRON_2"/>
    <property type="match status" value="1"/>
</dbReference>
<dbReference type="Proteomes" id="UP000425916">
    <property type="component" value="Chromosome"/>
</dbReference>
<keyword evidence="7" id="KW-1185">Reference proteome</keyword>
<dbReference type="GO" id="GO:0004022">
    <property type="term" value="F:alcohol dehydrogenase (NAD+) activity"/>
    <property type="evidence" value="ECO:0007669"/>
    <property type="project" value="TreeGrafter"/>
</dbReference>
<dbReference type="AlphaFoldDB" id="A0A6I5ZNA2"/>
<dbReference type="InterPro" id="IPR039697">
    <property type="entry name" value="Alcohol_dehydrogenase_Fe"/>
</dbReference>
<feature type="domain" description="Alcohol dehydrogenase iron-type/glycerol dehydrogenase GldA" evidence="4">
    <location>
        <begin position="23"/>
        <end position="187"/>
    </location>
</feature>
<dbReference type="Gene3D" id="1.20.1090.10">
    <property type="entry name" value="Dehydroquinate synthase-like - alpha domain"/>
    <property type="match status" value="1"/>
</dbReference>
<proteinExistence type="inferred from homology"/>
<dbReference type="PROSITE" id="PS00913">
    <property type="entry name" value="ADH_IRON_1"/>
    <property type="match status" value="1"/>
</dbReference>
<dbReference type="InterPro" id="IPR018211">
    <property type="entry name" value="ADH_Fe_CS"/>
</dbReference>
<evidence type="ECO:0000313" key="6">
    <source>
        <dbReference type="EMBL" id="QGP91091.1"/>
    </source>
</evidence>
<evidence type="ECO:0000256" key="3">
    <source>
        <dbReference type="ARBA" id="ARBA00023027"/>
    </source>
</evidence>
<reference evidence="6 7" key="1">
    <citation type="submission" date="2019-11" db="EMBL/GenBank/DDBJ databases">
        <title>Genome sequence of Moorella glycerini DSM11254.</title>
        <authorList>
            <person name="Poehlein A."/>
            <person name="Boeer T."/>
            <person name="Daniel R."/>
        </authorList>
    </citation>
    <scope>NUCLEOTIDE SEQUENCE [LARGE SCALE GENOMIC DNA]</scope>
    <source>
        <strain evidence="6 7">DSM 11254</strain>
    </source>
</reference>
<keyword evidence="3" id="KW-0520">NAD</keyword>
<dbReference type="Pfam" id="PF00465">
    <property type="entry name" value="Fe-ADH"/>
    <property type="match status" value="1"/>
</dbReference>
<dbReference type="Gene3D" id="3.40.50.1970">
    <property type="match status" value="1"/>
</dbReference>
<organism evidence="6 7">
    <name type="scientific">Neomoorella glycerini</name>
    <dbReference type="NCBI Taxonomy" id="55779"/>
    <lineage>
        <taxon>Bacteria</taxon>
        <taxon>Bacillati</taxon>
        <taxon>Bacillota</taxon>
        <taxon>Clostridia</taxon>
        <taxon>Neomoorellales</taxon>
        <taxon>Neomoorellaceae</taxon>
        <taxon>Neomoorella</taxon>
    </lineage>
</organism>
<dbReference type="EC" id="1.1.1.202" evidence="6"/>
<gene>
    <name evidence="6" type="primary">dhaT_1</name>
    <name evidence="6" type="ORF">MGLY_04150</name>
</gene>
<comment type="similarity">
    <text evidence="1">Belongs to the iron-containing alcohol dehydrogenase family.</text>
</comment>
<dbReference type="PANTHER" id="PTHR11496">
    <property type="entry name" value="ALCOHOL DEHYDROGENASE"/>
    <property type="match status" value="1"/>
</dbReference>